<comment type="caution">
    <text evidence="2">The sequence shown here is derived from an EMBL/GenBank/DDBJ whole genome shotgun (WGS) entry which is preliminary data.</text>
</comment>
<accession>A0A0E9NIZ6</accession>
<evidence type="ECO:0000313" key="3">
    <source>
        <dbReference type="Proteomes" id="UP000033140"/>
    </source>
</evidence>
<dbReference type="InterPro" id="IPR037830">
    <property type="entry name" value="ZZZ3"/>
</dbReference>
<dbReference type="PANTHER" id="PTHR22705:SF0">
    <property type="entry name" value="ZZ-TYPE ZINC FINGER-CONTAINING PROTEIN 3"/>
    <property type="match status" value="1"/>
</dbReference>
<feature type="coiled-coil region" evidence="1">
    <location>
        <begin position="28"/>
        <end position="55"/>
    </location>
</feature>
<sequence length="223" mass="24932">MTPSTQANTELPPHLLTNPDYIALTHTLSLLKTQRARAEDDIQTLVEQRREAIADPEIFIASLHRSGDGEGERKGRVEPQKIAKAPHIEWSKYGVEAKGLEKAVERGALRGEGVVDVSRFGRLSSEYDATIFSTTRCGRQEGHTGLRTWPQLYAPSPRSRARMLLCLASNQLCDSYHECSVMRTALLVTYLTQVLRYSPFLGNMPSRGERGVGPRLETRELCP</sequence>
<reference evidence="2 3" key="1">
    <citation type="journal article" date="2011" name="J. Gen. Appl. Microbiol.">
        <title>Draft genome sequencing of the enigmatic yeast Saitoella complicata.</title>
        <authorList>
            <person name="Nishida H."/>
            <person name="Hamamoto M."/>
            <person name="Sugiyama J."/>
        </authorList>
    </citation>
    <scope>NUCLEOTIDE SEQUENCE [LARGE SCALE GENOMIC DNA]</scope>
    <source>
        <strain evidence="2 3">NRRL Y-17804</strain>
    </source>
</reference>
<evidence type="ECO:0000256" key="1">
    <source>
        <dbReference type="SAM" id="Coils"/>
    </source>
</evidence>
<dbReference type="EMBL" id="BACD03000026">
    <property type="protein sequence ID" value="GAO49788.1"/>
    <property type="molecule type" value="Genomic_DNA"/>
</dbReference>
<dbReference type="PANTHER" id="PTHR22705">
    <property type="entry name" value="ZINC FINGER, ZZ DOMAIN CONTAINING 3"/>
    <property type="match status" value="1"/>
</dbReference>
<organism evidence="2 3">
    <name type="scientific">Saitoella complicata (strain BCRC 22490 / CBS 7301 / JCM 7358 / NBRC 10748 / NRRL Y-17804)</name>
    <dbReference type="NCBI Taxonomy" id="698492"/>
    <lineage>
        <taxon>Eukaryota</taxon>
        <taxon>Fungi</taxon>
        <taxon>Dikarya</taxon>
        <taxon>Ascomycota</taxon>
        <taxon>Taphrinomycotina</taxon>
        <taxon>Taphrinomycotina incertae sedis</taxon>
        <taxon>Saitoella</taxon>
    </lineage>
</organism>
<gene>
    <name evidence="2" type="ORF">G7K_3930-t1</name>
</gene>
<protein>
    <submittedName>
        <fullName evidence="2">Uncharacterized protein</fullName>
    </submittedName>
</protein>
<reference evidence="2 3" key="3">
    <citation type="journal article" date="2015" name="Genome Announc.">
        <title>Draft Genome Sequence of the Archiascomycetous Yeast Saitoella complicata.</title>
        <authorList>
            <person name="Yamauchi K."/>
            <person name="Kondo S."/>
            <person name="Hamamoto M."/>
            <person name="Takahashi Y."/>
            <person name="Ogura Y."/>
            <person name="Hayashi T."/>
            <person name="Nishida H."/>
        </authorList>
    </citation>
    <scope>NUCLEOTIDE SEQUENCE [LARGE SCALE GENOMIC DNA]</scope>
    <source>
        <strain evidence="2 3">NRRL Y-17804</strain>
    </source>
</reference>
<name>A0A0E9NIZ6_SAICN</name>
<keyword evidence="1" id="KW-0175">Coiled coil</keyword>
<reference evidence="2 3" key="2">
    <citation type="journal article" date="2014" name="J. Gen. Appl. Microbiol.">
        <title>The early diverging ascomycetous budding yeast Saitoella complicata has three histone deacetylases belonging to the Clr6, Hos2, and Rpd3 lineages.</title>
        <authorList>
            <person name="Nishida H."/>
            <person name="Matsumoto T."/>
            <person name="Kondo S."/>
            <person name="Hamamoto M."/>
            <person name="Yoshikawa H."/>
        </authorList>
    </citation>
    <scope>NUCLEOTIDE SEQUENCE [LARGE SCALE GENOMIC DNA]</scope>
    <source>
        <strain evidence="2 3">NRRL Y-17804</strain>
    </source>
</reference>
<dbReference type="AlphaFoldDB" id="A0A0E9NIZ6"/>
<evidence type="ECO:0000313" key="2">
    <source>
        <dbReference type="EMBL" id="GAO49788.1"/>
    </source>
</evidence>
<dbReference type="Proteomes" id="UP000033140">
    <property type="component" value="Unassembled WGS sequence"/>
</dbReference>
<proteinExistence type="predicted"/>
<keyword evidence="3" id="KW-1185">Reference proteome</keyword>